<dbReference type="InterPro" id="IPR003761">
    <property type="entry name" value="Exonuc_VII_S"/>
</dbReference>
<evidence type="ECO:0000256" key="5">
    <source>
        <dbReference type="ARBA" id="ARBA00022839"/>
    </source>
</evidence>
<comment type="subcellular location">
    <subcellularLocation>
        <location evidence="6">Cytoplasm</location>
    </subcellularLocation>
</comment>
<evidence type="ECO:0000313" key="8">
    <source>
        <dbReference type="EMBL" id="CAH0991541.1"/>
    </source>
</evidence>
<comment type="subunit">
    <text evidence="6">Heterooligomer composed of large and small subunits.</text>
</comment>
<feature type="coiled-coil region" evidence="7">
    <location>
        <begin position="6"/>
        <end position="64"/>
    </location>
</feature>
<dbReference type="PANTHER" id="PTHR34137">
    <property type="entry name" value="EXODEOXYRIBONUCLEASE 7 SMALL SUBUNIT"/>
    <property type="match status" value="1"/>
</dbReference>
<evidence type="ECO:0000256" key="1">
    <source>
        <dbReference type="ARBA" id="ARBA00009998"/>
    </source>
</evidence>
<keyword evidence="4 6" id="KW-0378">Hydrolase</keyword>
<gene>
    <name evidence="6 8" type="primary">xseB</name>
    <name evidence="8" type="ORF">SIN8267_01649</name>
</gene>
<dbReference type="Gene3D" id="1.10.287.1040">
    <property type="entry name" value="Exonuclease VII, small subunit"/>
    <property type="match status" value="1"/>
</dbReference>
<keyword evidence="5 6" id="KW-0269">Exonuclease</keyword>
<dbReference type="SUPFAM" id="SSF116842">
    <property type="entry name" value="XseB-like"/>
    <property type="match status" value="1"/>
</dbReference>
<organism evidence="8 9">
    <name type="scientific">Sinobacterium norvegicum</name>
    <dbReference type="NCBI Taxonomy" id="1641715"/>
    <lineage>
        <taxon>Bacteria</taxon>
        <taxon>Pseudomonadati</taxon>
        <taxon>Pseudomonadota</taxon>
        <taxon>Gammaproteobacteria</taxon>
        <taxon>Cellvibrionales</taxon>
        <taxon>Spongiibacteraceae</taxon>
        <taxon>Sinobacterium</taxon>
    </lineage>
</organism>
<protein>
    <recommendedName>
        <fullName evidence="6">Exodeoxyribonuclease 7 small subunit</fullName>
        <ecNumber evidence="6">3.1.11.6</ecNumber>
    </recommendedName>
    <alternativeName>
        <fullName evidence="6">Exodeoxyribonuclease VII small subunit</fullName>
        <shortName evidence="6">Exonuclease VII small subunit</shortName>
    </alternativeName>
</protein>
<dbReference type="EC" id="3.1.11.6" evidence="6"/>
<dbReference type="GO" id="GO:0008855">
    <property type="term" value="F:exodeoxyribonuclease VII activity"/>
    <property type="evidence" value="ECO:0007669"/>
    <property type="project" value="UniProtKB-EC"/>
</dbReference>
<comment type="catalytic activity">
    <reaction evidence="6">
        <text>Exonucleolytic cleavage in either 5'- to 3'- or 3'- to 5'-direction to yield nucleoside 5'-phosphates.</text>
        <dbReference type="EC" id="3.1.11.6"/>
    </reaction>
</comment>
<keyword evidence="7" id="KW-0175">Coiled coil</keyword>
<accession>A0ABN8EN36</accession>
<sequence>MVRSKKVNFEKSLEELEHIVEQLETDELGLEDSLKQFEKGIKLTRECQQALNEAEQRVLAVTEQADGAAAYSDFNEEDSE</sequence>
<dbReference type="HAMAP" id="MF_00337">
    <property type="entry name" value="Exonuc_7_S"/>
    <property type="match status" value="1"/>
</dbReference>
<keyword evidence="9" id="KW-1185">Reference proteome</keyword>
<evidence type="ECO:0000256" key="2">
    <source>
        <dbReference type="ARBA" id="ARBA00022490"/>
    </source>
</evidence>
<dbReference type="NCBIfam" id="TIGR01280">
    <property type="entry name" value="xseB"/>
    <property type="match status" value="1"/>
</dbReference>
<dbReference type="PANTHER" id="PTHR34137:SF1">
    <property type="entry name" value="EXODEOXYRIBONUCLEASE 7 SMALL SUBUNIT"/>
    <property type="match status" value="1"/>
</dbReference>
<proteinExistence type="inferred from homology"/>
<evidence type="ECO:0000256" key="7">
    <source>
        <dbReference type="SAM" id="Coils"/>
    </source>
</evidence>
<dbReference type="Pfam" id="PF02609">
    <property type="entry name" value="Exonuc_VII_S"/>
    <property type="match status" value="1"/>
</dbReference>
<evidence type="ECO:0000256" key="6">
    <source>
        <dbReference type="HAMAP-Rule" id="MF_00337"/>
    </source>
</evidence>
<evidence type="ECO:0000256" key="4">
    <source>
        <dbReference type="ARBA" id="ARBA00022801"/>
    </source>
</evidence>
<comment type="similarity">
    <text evidence="1 6">Belongs to the XseB family.</text>
</comment>
<name>A0ABN8EN36_9GAMM</name>
<dbReference type="EMBL" id="CAKLPX010000001">
    <property type="protein sequence ID" value="CAH0991541.1"/>
    <property type="molecule type" value="Genomic_DNA"/>
</dbReference>
<dbReference type="PIRSF" id="PIRSF006488">
    <property type="entry name" value="Exonuc_VII_S"/>
    <property type="match status" value="1"/>
</dbReference>
<dbReference type="NCBIfam" id="NF002140">
    <property type="entry name" value="PRK00977.1-4"/>
    <property type="match status" value="1"/>
</dbReference>
<evidence type="ECO:0000256" key="3">
    <source>
        <dbReference type="ARBA" id="ARBA00022722"/>
    </source>
</evidence>
<comment type="caution">
    <text evidence="8">The sequence shown here is derived from an EMBL/GenBank/DDBJ whole genome shotgun (WGS) entry which is preliminary data.</text>
</comment>
<comment type="function">
    <text evidence="6">Bidirectionally degrades single-stranded DNA into large acid-insoluble oligonucleotides, which are then degraded further into small acid-soluble oligonucleotides.</text>
</comment>
<keyword evidence="3 6" id="KW-0540">Nuclease</keyword>
<reference evidence="8" key="1">
    <citation type="submission" date="2021-12" db="EMBL/GenBank/DDBJ databases">
        <authorList>
            <person name="Rodrigo-Torres L."/>
            <person name="Arahal R. D."/>
            <person name="Lucena T."/>
        </authorList>
    </citation>
    <scope>NUCLEOTIDE SEQUENCE</scope>
    <source>
        <strain evidence="8">CECT 8267</strain>
    </source>
</reference>
<dbReference type="Proteomes" id="UP000838100">
    <property type="component" value="Unassembled WGS sequence"/>
</dbReference>
<dbReference type="InterPro" id="IPR037004">
    <property type="entry name" value="Exonuc_VII_ssu_sf"/>
</dbReference>
<evidence type="ECO:0000313" key="9">
    <source>
        <dbReference type="Proteomes" id="UP000838100"/>
    </source>
</evidence>
<keyword evidence="2 6" id="KW-0963">Cytoplasm</keyword>